<protein>
    <submittedName>
        <fullName evidence="2">Uncharacterized protein</fullName>
    </submittedName>
</protein>
<keyword evidence="3" id="KW-1185">Reference proteome</keyword>
<feature type="signal peptide" evidence="1">
    <location>
        <begin position="1"/>
        <end position="23"/>
    </location>
</feature>
<evidence type="ECO:0000256" key="1">
    <source>
        <dbReference type="SAM" id="SignalP"/>
    </source>
</evidence>
<name>A0A517NIX0_9BACT</name>
<feature type="chain" id="PRO_5022230860" evidence="1">
    <location>
        <begin position="24"/>
        <end position="317"/>
    </location>
</feature>
<accession>A0A517NIX0</accession>
<gene>
    <name evidence="2" type="ORF">K227x_54170</name>
</gene>
<organism evidence="2 3">
    <name type="scientific">Rubripirellula lacrimiformis</name>
    <dbReference type="NCBI Taxonomy" id="1930273"/>
    <lineage>
        <taxon>Bacteria</taxon>
        <taxon>Pseudomonadati</taxon>
        <taxon>Planctomycetota</taxon>
        <taxon>Planctomycetia</taxon>
        <taxon>Pirellulales</taxon>
        <taxon>Pirellulaceae</taxon>
        <taxon>Rubripirellula</taxon>
    </lineage>
</organism>
<dbReference type="Proteomes" id="UP000318538">
    <property type="component" value="Chromosome"/>
</dbReference>
<evidence type="ECO:0000313" key="2">
    <source>
        <dbReference type="EMBL" id="QDT06993.1"/>
    </source>
</evidence>
<evidence type="ECO:0000313" key="3">
    <source>
        <dbReference type="Proteomes" id="UP000318538"/>
    </source>
</evidence>
<proteinExistence type="predicted"/>
<keyword evidence="1" id="KW-0732">Signal</keyword>
<reference evidence="2 3" key="1">
    <citation type="submission" date="2019-02" db="EMBL/GenBank/DDBJ databases">
        <title>Deep-cultivation of Planctomycetes and their phenomic and genomic characterization uncovers novel biology.</title>
        <authorList>
            <person name="Wiegand S."/>
            <person name="Jogler M."/>
            <person name="Boedeker C."/>
            <person name="Pinto D."/>
            <person name="Vollmers J."/>
            <person name="Rivas-Marin E."/>
            <person name="Kohn T."/>
            <person name="Peeters S.H."/>
            <person name="Heuer A."/>
            <person name="Rast P."/>
            <person name="Oberbeckmann S."/>
            <person name="Bunk B."/>
            <person name="Jeske O."/>
            <person name="Meyerdierks A."/>
            <person name="Storesund J.E."/>
            <person name="Kallscheuer N."/>
            <person name="Luecker S."/>
            <person name="Lage O.M."/>
            <person name="Pohl T."/>
            <person name="Merkel B.J."/>
            <person name="Hornburger P."/>
            <person name="Mueller R.-W."/>
            <person name="Bruemmer F."/>
            <person name="Labrenz M."/>
            <person name="Spormann A.M."/>
            <person name="Op den Camp H."/>
            <person name="Overmann J."/>
            <person name="Amann R."/>
            <person name="Jetten M.S.M."/>
            <person name="Mascher T."/>
            <person name="Medema M.H."/>
            <person name="Devos D.P."/>
            <person name="Kaster A.-K."/>
            <person name="Ovreas L."/>
            <person name="Rohde M."/>
            <person name="Galperin M.Y."/>
            <person name="Jogler C."/>
        </authorList>
    </citation>
    <scope>NUCLEOTIDE SEQUENCE [LARGE SCALE GENOMIC DNA]</scope>
    <source>
        <strain evidence="2 3">K22_7</strain>
    </source>
</reference>
<sequence precursor="true">MNVTWHLVLMMALSIMTGHSASADDTPSKDGNIRYAELRVELRSWIRGEERKTLRMHSSSTCSNGGSVGTGVGGESGFNVTVRCIPDLDRIAAEVSISPSKANKTLQASELVVDMSNMRTSYLLVSKDEDNRSYVLSIEPEVIEEKPPKAFTIEDLLPFDWDFPQSPVVLNDEIYVGRIGMSGGSLVGIAIAGIADLKFSLRQLKDAEPTGVLQHGTLTIKTKNDVIVISGVRNGANKLTLQGPYKVWVRSTGENVSNDEYKRLMNSQLDAIQKRKAEGDASITDEAIERIKSFVNEGRPMLIGSSARDVRDSDLVK</sequence>
<dbReference type="EMBL" id="CP036525">
    <property type="protein sequence ID" value="QDT06993.1"/>
    <property type="molecule type" value="Genomic_DNA"/>
</dbReference>
<dbReference type="KEGG" id="rlc:K227x_54170"/>
<dbReference type="AlphaFoldDB" id="A0A517NIX0"/>